<evidence type="ECO:0000313" key="2">
    <source>
        <dbReference type="EMBL" id="MFD1249146.1"/>
    </source>
</evidence>
<protein>
    <submittedName>
        <fullName evidence="2">Uncharacterized protein</fullName>
    </submittedName>
</protein>
<proteinExistence type="predicted"/>
<dbReference type="RefSeq" id="WP_367921847.1">
    <property type="nucleotide sequence ID" value="NZ_BAABAC010000049.1"/>
</dbReference>
<dbReference type="EMBL" id="JBHTLX010000020">
    <property type="protein sequence ID" value="MFD1249146.1"/>
    <property type="molecule type" value="Genomic_DNA"/>
</dbReference>
<reference evidence="3" key="1">
    <citation type="journal article" date="2019" name="Int. J. Syst. Evol. Microbiol.">
        <title>The Global Catalogue of Microorganisms (GCM) 10K type strain sequencing project: providing services to taxonomists for standard genome sequencing and annotation.</title>
        <authorList>
            <consortium name="The Broad Institute Genomics Platform"/>
            <consortium name="The Broad Institute Genome Sequencing Center for Infectious Disease"/>
            <person name="Wu L."/>
            <person name="Ma J."/>
        </authorList>
    </citation>
    <scope>NUCLEOTIDE SEQUENCE [LARGE SCALE GENOMIC DNA]</scope>
    <source>
        <strain evidence="3">CCUG 52478</strain>
    </source>
</reference>
<gene>
    <name evidence="2" type="ORF">ACFQ3F_15215</name>
</gene>
<comment type="caution">
    <text evidence="2">The sequence shown here is derived from an EMBL/GenBank/DDBJ whole genome shotgun (WGS) entry which is preliminary data.</text>
</comment>
<organism evidence="2 3">
    <name type="scientific">Nocardioides ginsengisoli</name>
    <dbReference type="NCBI Taxonomy" id="363868"/>
    <lineage>
        <taxon>Bacteria</taxon>
        <taxon>Bacillati</taxon>
        <taxon>Actinomycetota</taxon>
        <taxon>Actinomycetes</taxon>
        <taxon>Propionibacteriales</taxon>
        <taxon>Nocardioidaceae</taxon>
        <taxon>Nocardioides</taxon>
    </lineage>
</organism>
<keyword evidence="3" id="KW-1185">Reference proteome</keyword>
<evidence type="ECO:0000313" key="3">
    <source>
        <dbReference type="Proteomes" id="UP001597229"/>
    </source>
</evidence>
<dbReference type="Proteomes" id="UP001597229">
    <property type="component" value="Unassembled WGS sequence"/>
</dbReference>
<accession>A0ABW3W259</accession>
<evidence type="ECO:0000256" key="1">
    <source>
        <dbReference type="SAM" id="SignalP"/>
    </source>
</evidence>
<keyword evidence="1" id="KW-0732">Signal</keyword>
<name>A0ABW3W259_9ACTN</name>
<sequence>MRRHPGRIRLLVLLLAALLAASFGGSAIAPTATTVGVGLTVRADQTSVGVAVGAQAVVAVTVSQPGSLLGPVQLSVTGAPVGASVAILPNPALNGVPAVVAISTSASTPVGSYALTITATAGGQSASVTVTLVVSLPTGFTMTLSPPAATVVDGASTTYTLSIDRGLLAGAIGLTVSGVPQNATATVSPSLSILGNTATIKVTTGTDVVPGAYLITVKGKALLASATASAYLVVVPQTYPRFPIAGQPDRTLTPGGERAAIDLALTNPHGAAMTVTGLGVSVTSTDTAGCGTQNYAIDDYSGPFPLTIPANSTRTLSQLGVPRAQWPAVRMFNLPTNQDACKGAKVRLAYTGAGNGA</sequence>
<feature type="chain" id="PRO_5045693752" evidence="1">
    <location>
        <begin position="30"/>
        <end position="357"/>
    </location>
</feature>
<feature type="signal peptide" evidence="1">
    <location>
        <begin position="1"/>
        <end position="29"/>
    </location>
</feature>